<dbReference type="InterPro" id="IPR012020">
    <property type="entry name" value="ABHD4"/>
</dbReference>
<sequence length="402" mass="44760">MEWLGSSIDTFYSLSSWYLGSAMTSCYILYYLFEVVKKPILATNPKGKFSEFIEKNMPLLKEKFWPTLWCIESRAQTIIAALVRVSFIPVISYKREILKLKDGGEVCLDSLEPKEGSSSNAPTIIVLPGLTGSSNSDYIKGLALTASDLGIRLVVFNQRGIGIRITTPRTYCASNCEDLVEVIDHVKSKYEGSILGAVGISMGGLILGNYLSSPEGTKTPLSCAMIISVPWNVHIGTQSIETPVVNMLLNRHLASGLCNIVRSMRSVLDTGKYAIDDILKSKTIREFDSKYTARAFGYKDVTDYYNHATIHDKIHKVTIPVLCLSSADDPFQPIEGIPMDDAYKMDNLCIVVTSRGGHIGFMEGLCPINKEQYMFRIFGEYFKTMLLEDGVKHFQKESEVLT</sequence>
<reference evidence="7" key="1">
    <citation type="submission" date="2022-01" db="EMBL/GenBank/DDBJ databases">
        <authorList>
            <person name="King R."/>
        </authorList>
    </citation>
    <scope>NUCLEOTIDE SEQUENCE</scope>
</reference>
<dbReference type="PANTHER" id="PTHR10794">
    <property type="entry name" value="ABHYDROLASE DOMAIN-CONTAINING PROTEIN"/>
    <property type="match status" value="1"/>
</dbReference>
<evidence type="ECO:0000256" key="2">
    <source>
        <dbReference type="ARBA" id="ARBA00022487"/>
    </source>
</evidence>
<protein>
    <recommendedName>
        <fullName evidence="6">AB hydrolase-1 domain-containing protein</fullName>
    </recommendedName>
</protein>
<dbReference type="InterPro" id="IPR050960">
    <property type="entry name" value="AB_hydrolase_4_sf"/>
</dbReference>
<dbReference type="GO" id="GO:0051792">
    <property type="term" value="P:medium-chain fatty acid biosynthetic process"/>
    <property type="evidence" value="ECO:0007669"/>
    <property type="project" value="TreeGrafter"/>
</dbReference>
<evidence type="ECO:0000256" key="5">
    <source>
        <dbReference type="SAM" id="Phobius"/>
    </source>
</evidence>
<feature type="transmembrane region" description="Helical" evidence="5">
    <location>
        <begin position="12"/>
        <end position="33"/>
    </location>
</feature>
<dbReference type="GO" id="GO:0047372">
    <property type="term" value="F:monoacylglycerol lipase activity"/>
    <property type="evidence" value="ECO:0007669"/>
    <property type="project" value="TreeGrafter"/>
</dbReference>
<proteinExistence type="inferred from homology"/>
<keyword evidence="2" id="KW-0719">Serine esterase</keyword>
<dbReference type="AlphaFoldDB" id="A0A9P0HBT0"/>
<keyword evidence="5" id="KW-0812">Transmembrane</keyword>
<name>A0A9P0HBT0_NEZVI</name>
<evidence type="ECO:0000256" key="4">
    <source>
        <dbReference type="PIRSR" id="PIRSR005211-1"/>
    </source>
</evidence>
<dbReference type="InterPro" id="IPR000952">
    <property type="entry name" value="AB_hydrolase_4_CS"/>
</dbReference>
<evidence type="ECO:0000313" key="8">
    <source>
        <dbReference type="Proteomes" id="UP001152798"/>
    </source>
</evidence>
<dbReference type="Gene3D" id="3.40.50.1820">
    <property type="entry name" value="alpha/beta hydrolase"/>
    <property type="match status" value="1"/>
</dbReference>
<keyword evidence="3" id="KW-0378">Hydrolase</keyword>
<dbReference type="PIRSF" id="PIRSF005211">
    <property type="entry name" value="Ab_hydro_YheT"/>
    <property type="match status" value="1"/>
</dbReference>
<evidence type="ECO:0000256" key="3">
    <source>
        <dbReference type="ARBA" id="ARBA00022801"/>
    </source>
</evidence>
<dbReference type="Proteomes" id="UP001152798">
    <property type="component" value="Chromosome 4"/>
</dbReference>
<dbReference type="GO" id="GO:0008126">
    <property type="term" value="F:acetylesterase activity"/>
    <property type="evidence" value="ECO:0007669"/>
    <property type="project" value="TreeGrafter"/>
</dbReference>
<feature type="domain" description="AB hydrolase-1" evidence="6">
    <location>
        <begin position="122"/>
        <end position="228"/>
    </location>
</feature>
<keyword evidence="5" id="KW-0472">Membrane</keyword>
<dbReference type="InterPro" id="IPR000073">
    <property type="entry name" value="AB_hydrolase_1"/>
</dbReference>
<evidence type="ECO:0000259" key="6">
    <source>
        <dbReference type="Pfam" id="PF00561"/>
    </source>
</evidence>
<dbReference type="PROSITE" id="PS01133">
    <property type="entry name" value="UPF0017"/>
    <property type="match status" value="1"/>
</dbReference>
<feature type="active site" description="Charge relay system" evidence="4">
    <location>
        <position position="329"/>
    </location>
</feature>
<dbReference type="PANTHER" id="PTHR10794:SF63">
    <property type="entry name" value="ALPHA_BETA HYDROLASE 1, ISOFORM A"/>
    <property type="match status" value="1"/>
</dbReference>
<evidence type="ECO:0000313" key="7">
    <source>
        <dbReference type="EMBL" id="CAH1399093.1"/>
    </source>
</evidence>
<dbReference type="Pfam" id="PF00561">
    <property type="entry name" value="Abhydrolase_1"/>
    <property type="match status" value="1"/>
</dbReference>
<dbReference type="OrthoDB" id="247542at2759"/>
<accession>A0A9P0HBT0</accession>
<evidence type="ECO:0000256" key="1">
    <source>
        <dbReference type="ARBA" id="ARBA00010884"/>
    </source>
</evidence>
<feature type="active site" description="Charge relay system" evidence="4">
    <location>
        <position position="201"/>
    </location>
</feature>
<organism evidence="7 8">
    <name type="scientific">Nezara viridula</name>
    <name type="common">Southern green stink bug</name>
    <name type="synonym">Cimex viridulus</name>
    <dbReference type="NCBI Taxonomy" id="85310"/>
    <lineage>
        <taxon>Eukaryota</taxon>
        <taxon>Metazoa</taxon>
        <taxon>Ecdysozoa</taxon>
        <taxon>Arthropoda</taxon>
        <taxon>Hexapoda</taxon>
        <taxon>Insecta</taxon>
        <taxon>Pterygota</taxon>
        <taxon>Neoptera</taxon>
        <taxon>Paraneoptera</taxon>
        <taxon>Hemiptera</taxon>
        <taxon>Heteroptera</taxon>
        <taxon>Panheteroptera</taxon>
        <taxon>Pentatomomorpha</taxon>
        <taxon>Pentatomoidea</taxon>
        <taxon>Pentatomidae</taxon>
        <taxon>Pentatominae</taxon>
        <taxon>Nezara</taxon>
    </lineage>
</organism>
<dbReference type="EMBL" id="OV725080">
    <property type="protein sequence ID" value="CAH1399093.1"/>
    <property type="molecule type" value="Genomic_DNA"/>
</dbReference>
<comment type="similarity">
    <text evidence="1">Belongs to the AB hydrolase superfamily. AB hydrolase 4 family.</text>
</comment>
<dbReference type="InterPro" id="IPR029058">
    <property type="entry name" value="AB_hydrolase_fold"/>
</dbReference>
<keyword evidence="8" id="KW-1185">Reference proteome</keyword>
<gene>
    <name evidence="7" type="ORF">NEZAVI_LOCUS8618</name>
</gene>
<dbReference type="GO" id="GO:0051793">
    <property type="term" value="P:medium-chain fatty acid catabolic process"/>
    <property type="evidence" value="ECO:0007669"/>
    <property type="project" value="TreeGrafter"/>
</dbReference>
<keyword evidence="5" id="KW-1133">Transmembrane helix</keyword>
<feature type="active site" description="Charge relay system" evidence="4">
    <location>
        <position position="358"/>
    </location>
</feature>
<dbReference type="SUPFAM" id="SSF53474">
    <property type="entry name" value="alpha/beta-Hydrolases"/>
    <property type="match status" value="1"/>
</dbReference>